<dbReference type="InterPro" id="IPR013719">
    <property type="entry name" value="RTT106/SPT16-like_middle_dom"/>
</dbReference>
<organism evidence="13 14">
    <name type="scientific">Leucosporidium creatinivorum</name>
    <dbReference type="NCBI Taxonomy" id="106004"/>
    <lineage>
        <taxon>Eukaryota</taxon>
        <taxon>Fungi</taxon>
        <taxon>Dikarya</taxon>
        <taxon>Basidiomycota</taxon>
        <taxon>Pucciniomycotina</taxon>
        <taxon>Microbotryomycetes</taxon>
        <taxon>Leucosporidiales</taxon>
        <taxon>Leucosporidium</taxon>
    </lineage>
</organism>
<feature type="compositionally biased region" description="Acidic residues" evidence="11">
    <location>
        <begin position="541"/>
        <end position="553"/>
    </location>
</feature>
<dbReference type="GO" id="GO:0042393">
    <property type="term" value="F:histone binding"/>
    <property type="evidence" value="ECO:0007669"/>
    <property type="project" value="TreeGrafter"/>
</dbReference>
<dbReference type="InterPro" id="IPR048993">
    <property type="entry name" value="SSRP1-like_PH1"/>
</dbReference>
<dbReference type="GO" id="GO:0006281">
    <property type="term" value="P:DNA repair"/>
    <property type="evidence" value="ECO:0007669"/>
    <property type="project" value="UniProtKB-KW"/>
</dbReference>
<dbReference type="EMBL" id="MCGR01000088">
    <property type="protein sequence ID" value="ORY55960.1"/>
    <property type="molecule type" value="Genomic_DNA"/>
</dbReference>
<evidence type="ECO:0000256" key="4">
    <source>
        <dbReference type="ARBA" id="ARBA00022763"/>
    </source>
</evidence>
<evidence type="ECO:0000256" key="6">
    <source>
        <dbReference type="ARBA" id="ARBA00023163"/>
    </source>
</evidence>
<evidence type="ECO:0000313" key="14">
    <source>
        <dbReference type="Proteomes" id="UP000193467"/>
    </source>
</evidence>
<feature type="compositionally biased region" description="Acidic residues" evidence="11">
    <location>
        <begin position="519"/>
        <end position="532"/>
    </location>
</feature>
<evidence type="ECO:0000256" key="8">
    <source>
        <dbReference type="ARBA" id="ARBA00023242"/>
    </source>
</evidence>
<evidence type="ECO:0000256" key="2">
    <source>
        <dbReference type="ARBA" id="ARBA00022454"/>
    </source>
</evidence>
<comment type="function">
    <text evidence="9 10">Component of the FACT complex, a general chromatin factor that acts to reorganize nucleosomes. The FACT complex is involved in multiple processes that require DNA as a template such as mRNA elongation, DNA replication and DNA repair. During transcription elongation the FACT complex acts as a histone chaperone that both destabilizes and restores nucleosomal structure. It facilitates the passage of RNA polymerase II and transcription by promoting the dissociation of one histone H2A-H2B dimer from the nucleosome, then subsequently promotes the reestablishment of the nucleosome following the passage of RNA polymerase II.</text>
</comment>
<dbReference type="SMART" id="SM01287">
    <property type="entry name" value="Rtt106"/>
    <property type="match status" value="1"/>
</dbReference>
<dbReference type="Pfam" id="PF21103">
    <property type="entry name" value="PH1_SSRP1-like"/>
    <property type="match status" value="1"/>
</dbReference>
<dbReference type="Gene3D" id="2.30.29.150">
    <property type="match status" value="1"/>
</dbReference>
<feature type="region of interest" description="Disordered" evidence="11">
    <location>
        <begin position="188"/>
        <end position="225"/>
    </location>
</feature>
<dbReference type="InterPro" id="IPR000969">
    <property type="entry name" value="SSRP1/POB3"/>
</dbReference>
<dbReference type="InterPro" id="IPR038167">
    <property type="entry name" value="SSRP1_sf"/>
</dbReference>
<dbReference type="GO" id="GO:0003677">
    <property type="term" value="F:DNA binding"/>
    <property type="evidence" value="ECO:0007669"/>
    <property type="project" value="InterPro"/>
</dbReference>
<keyword evidence="7 10" id="KW-0234">DNA repair</keyword>
<proteinExistence type="inferred from homology"/>
<evidence type="ECO:0000256" key="1">
    <source>
        <dbReference type="ARBA" id="ARBA00010060"/>
    </source>
</evidence>
<evidence type="ECO:0000256" key="3">
    <source>
        <dbReference type="ARBA" id="ARBA00022705"/>
    </source>
</evidence>
<comment type="similarity">
    <text evidence="1 10">Belongs to the SSRP1 family.</text>
</comment>
<dbReference type="InterPro" id="IPR011993">
    <property type="entry name" value="PH-like_dom_sf"/>
</dbReference>
<evidence type="ECO:0000256" key="9">
    <source>
        <dbReference type="ARBA" id="ARBA00025370"/>
    </source>
</evidence>
<dbReference type="InterPro" id="IPR024954">
    <property type="entry name" value="SSRP1_DD"/>
</dbReference>
<feature type="compositionally biased region" description="Acidic residues" evidence="11">
    <location>
        <begin position="496"/>
        <end position="508"/>
    </location>
</feature>
<evidence type="ECO:0000256" key="10">
    <source>
        <dbReference type="RuleBase" id="RU364013"/>
    </source>
</evidence>
<dbReference type="PRINTS" id="PR00887">
    <property type="entry name" value="SSRCOGNITION"/>
</dbReference>
<keyword evidence="2 10" id="KW-0158">Chromosome</keyword>
<protein>
    <recommendedName>
        <fullName evidence="10">FACT complex subunit POB3</fullName>
    </recommendedName>
</protein>
<dbReference type="Gene3D" id="2.30.29.30">
    <property type="entry name" value="Pleckstrin-homology domain (PH domain)/Phosphotyrosine-binding domain (PTB)"/>
    <property type="match status" value="2"/>
</dbReference>
<comment type="subcellular location">
    <subcellularLocation>
        <location evidence="10">Nucleus</location>
    </subcellularLocation>
    <subcellularLocation>
        <location evidence="10">Chromosome</location>
    </subcellularLocation>
</comment>
<dbReference type="GO" id="GO:0035101">
    <property type="term" value="C:FACT complex"/>
    <property type="evidence" value="ECO:0007669"/>
    <property type="project" value="TreeGrafter"/>
</dbReference>
<comment type="caution">
    <text evidence="13">The sequence shown here is derived from an EMBL/GenBank/DDBJ whole genome shotgun (WGS) entry which is preliminary data.</text>
</comment>
<dbReference type="OrthoDB" id="498543at2759"/>
<dbReference type="STRING" id="106004.A0A1Y2D9N0"/>
<feature type="compositionally biased region" description="Basic and acidic residues" evidence="11">
    <location>
        <begin position="557"/>
        <end position="570"/>
    </location>
</feature>
<feature type="region of interest" description="Disordered" evidence="11">
    <location>
        <begin position="495"/>
        <end position="570"/>
    </location>
</feature>
<dbReference type="Pfam" id="PF03531">
    <property type="entry name" value="SSrecog"/>
    <property type="match status" value="1"/>
</dbReference>
<evidence type="ECO:0000259" key="12">
    <source>
        <dbReference type="SMART" id="SM01287"/>
    </source>
</evidence>
<dbReference type="SUPFAM" id="SSF50729">
    <property type="entry name" value="PH domain-like"/>
    <property type="match status" value="1"/>
</dbReference>
<dbReference type="Gene3D" id="2.30.29.220">
    <property type="entry name" value="Structure-specific recognition protein (SSRP1)"/>
    <property type="match status" value="1"/>
</dbReference>
<dbReference type="CDD" id="cd13231">
    <property type="entry name" value="PH2_SSRP1-like"/>
    <property type="match status" value="1"/>
</dbReference>
<dbReference type="FunFam" id="2.30.29.150:FF:000001">
    <property type="entry name" value="Fact complex subunit ssrp1"/>
    <property type="match status" value="1"/>
</dbReference>
<keyword evidence="14" id="KW-1185">Reference proteome</keyword>
<dbReference type="GO" id="GO:0031491">
    <property type="term" value="F:nucleosome binding"/>
    <property type="evidence" value="ECO:0007669"/>
    <property type="project" value="TreeGrafter"/>
</dbReference>
<dbReference type="Proteomes" id="UP000193467">
    <property type="component" value="Unassembled WGS sequence"/>
</dbReference>
<dbReference type="Pfam" id="PF17292">
    <property type="entry name" value="POB3_N"/>
    <property type="match status" value="1"/>
</dbReference>
<evidence type="ECO:0000256" key="5">
    <source>
        <dbReference type="ARBA" id="ARBA00023015"/>
    </source>
</evidence>
<feature type="compositionally biased region" description="Basic and acidic residues" evidence="11">
    <location>
        <begin position="196"/>
        <end position="206"/>
    </location>
</feature>
<accession>A0A1Y2D9N0</accession>
<keyword evidence="4 10" id="KW-0227">DNA damage</keyword>
<keyword evidence="3 10" id="KW-0235">DNA replication</keyword>
<sequence>MSTAQFDSIFLGLSGVAGKLRIAQSGLGWKSSDEKESVTTVPSSDIKWIQWIRVARNYQLRIGTPKTRITFDGFLKDDFERLQNLCKQYYNTTIESKEVSVRGWNWGIAEVQSQDMAFLVAGKPTFTIPLSQVLNTSITKAEVALEFSSALPPPPADSTEDAIARKKRLRTLPDEVSELRLYIPGSARGMKKKGDKAKIKAEGGDVKDDEEESDEEEDDTGDEGETAAQVFHDAVKEKADIGQVVGESFCTIPDVLCLTPRGRFDIDMHADFLRLRGKTYDYRIAYSQVQKLFLLPKPDDIHCQFVVNIDPPIRQGQTRYPYLVMQFVKDEIMELDLNLDEETLKEKYENNLKLRYDDPAYEVVSVLFRVLAAKKVTTPGNFQSHDGQSAVKCNLKANEGQLYFLEKQLLFISKQPTLVPHSDISAVVFARVGGALPSARTFDLSIRMRGDTDHPIIFSALNKEELQSIDEFLRMKKVRVKNEMDELAAVEAAALGDDDDDDDDDAMDVDAPAPKGVLAEEDDEDSEVDEDFQASSSDGGSDSDDSGSDDDAMSDASADKPAKKKQKTSD</sequence>
<dbReference type="InterPro" id="IPR050454">
    <property type="entry name" value="RTT106/SSRP1_HistChap/FACT"/>
</dbReference>
<dbReference type="AlphaFoldDB" id="A0A1Y2D9N0"/>
<evidence type="ECO:0000256" key="11">
    <source>
        <dbReference type="SAM" id="MobiDB-lite"/>
    </source>
</evidence>
<dbReference type="PANTHER" id="PTHR45849">
    <property type="entry name" value="FACT COMPLEX SUBUNIT SSRP1"/>
    <property type="match status" value="1"/>
</dbReference>
<dbReference type="Pfam" id="PF08512">
    <property type="entry name" value="Rttp106-like_middle"/>
    <property type="match status" value="1"/>
</dbReference>
<dbReference type="CDD" id="cd13230">
    <property type="entry name" value="PH1_SSRP1-like"/>
    <property type="match status" value="1"/>
</dbReference>
<keyword evidence="6 10" id="KW-0804">Transcription</keyword>
<dbReference type="GO" id="GO:0006260">
    <property type="term" value="P:DNA replication"/>
    <property type="evidence" value="ECO:0007669"/>
    <property type="project" value="UniProtKB-KW"/>
</dbReference>
<dbReference type="InterPro" id="IPR035417">
    <property type="entry name" value="SSRP1/POB3_N"/>
</dbReference>
<dbReference type="PANTHER" id="PTHR45849:SF1">
    <property type="entry name" value="FACT COMPLEX SUBUNIT SSRP1"/>
    <property type="match status" value="1"/>
</dbReference>
<feature type="compositionally biased region" description="Acidic residues" evidence="11">
    <location>
        <begin position="207"/>
        <end position="225"/>
    </location>
</feature>
<gene>
    <name evidence="13" type="ORF">BCR35DRAFT_309935</name>
</gene>
<name>A0A1Y2D9N0_9BASI</name>
<reference evidence="13 14" key="1">
    <citation type="submission" date="2016-07" db="EMBL/GenBank/DDBJ databases">
        <title>Pervasive Adenine N6-methylation of Active Genes in Fungi.</title>
        <authorList>
            <consortium name="DOE Joint Genome Institute"/>
            <person name="Mondo S.J."/>
            <person name="Dannebaum R.O."/>
            <person name="Kuo R.C."/>
            <person name="Labutti K."/>
            <person name="Haridas S."/>
            <person name="Kuo A."/>
            <person name="Salamov A."/>
            <person name="Ahrendt S.R."/>
            <person name="Lipzen A."/>
            <person name="Sullivan W."/>
            <person name="Andreopoulos W.B."/>
            <person name="Clum A."/>
            <person name="Lindquist E."/>
            <person name="Daum C."/>
            <person name="Ramamoorthy G.K."/>
            <person name="Gryganskyi A."/>
            <person name="Culley D."/>
            <person name="Magnuson J.K."/>
            <person name="James T.Y."/>
            <person name="O'Malley M.A."/>
            <person name="Stajich J.E."/>
            <person name="Spatafora J.W."/>
            <person name="Visel A."/>
            <person name="Grigoriev I.V."/>
        </authorList>
    </citation>
    <scope>NUCLEOTIDE SEQUENCE [LARGE SCALE GENOMIC DNA]</scope>
    <source>
        <strain evidence="13 14">62-1032</strain>
    </source>
</reference>
<keyword evidence="5 10" id="KW-0805">Transcription regulation</keyword>
<dbReference type="FunCoup" id="A0A1Y2D9N0">
    <property type="interactions" value="708"/>
</dbReference>
<keyword evidence="8 10" id="KW-0539">Nucleus</keyword>
<evidence type="ECO:0000256" key="7">
    <source>
        <dbReference type="ARBA" id="ARBA00023204"/>
    </source>
</evidence>
<dbReference type="InParanoid" id="A0A1Y2D9N0"/>
<evidence type="ECO:0000313" key="13">
    <source>
        <dbReference type="EMBL" id="ORY55960.1"/>
    </source>
</evidence>
<feature type="domain" description="Histone chaperone RTT106/FACT complex subunit SPT16-like middle" evidence="12">
    <location>
        <begin position="388"/>
        <end position="483"/>
    </location>
</feature>